<dbReference type="InterPro" id="IPR046867">
    <property type="entry name" value="AldOxase/xan_DH_MoCoBD2"/>
</dbReference>
<sequence>MQVASRVLGIPHEYIHISETATDKVPNTSPTAASASSDLNGMAVLNACQTIINRLKPYQRENPKGPWKDWVRKAYFGRVSLSATGFY</sequence>
<evidence type="ECO:0000313" key="3">
    <source>
        <dbReference type="Proteomes" id="UP001159363"/>
    </source>
</evidence>
<comment type="caution">
    <text evidence="2">The sequence shown here is derived from an EMBL/GenBank/DDBJ whole genome shotgun (WGS) entry which is preliminary data.</text>
</comment>
<dbReference type="Gene3D" id="3.30.365.10">
    <property type="entry name" value="Aldehyde oxidase/xanthine dehydrogenase, molybdopterin binding domain"/>
    <property type="match status" value="1"/>
</dbReference>
<accession>A0ABQ9I288</accession>
<keyword evidence="3" id="KW-1185">Reference proteome</keyword>
<dbReference type="InterPro" id="IPR016208">
    <property type="entry name" value="Ald_Oxase/xanthine_DH-like"/>
</dbReference>
<dbReference type="SUPFAM" id="SSF56003">
    <property type="entry name" value="Molybdenum cofactor-binding domain"/>
    <property type="match status" value="1"/>
</dbReference>
<dbReference type="PANTHER" id="PTHR45444:SF3">
    <property type="entry name" value="XANTHINE DEHYDROGENASE"/>
    <property type="match status" value="1"/>
</dbReference>
<evidence type="ECO:0000259" key="1">
    <source>
        <dbReference type="Pfam" id="PF20256"/>
    </source>
</evidence>
<proteinExistence type="predicted"/>
<feature type="non-terminal residue" evidence="2">
    <location>
        <position position="87"/>
    </location>
</feature>
<reference evidence="2 3" key="1">
    <citation type="submission" date="2023-02" db="EMBL/GenBank/DDBJ databases">
        <title>LHISI_Scaffold_Assembly.</title>
        <authorList>
            <person name="Stuart O.P."/>
            <person name="Cleave R."/>
            <person name="Magrath M.J.L."/>
            <person name="Mikheyev A.S."/>
        </authorList>
    </citation>
    <scope>NUCLEOTIDE SEQUENCE [LARGE SCALE GENOMIC DNA]</scope>
    <source>
        <strain evidence="2">Daus_M_001</strain>
        <tissue evidence="2">Leg muscle</tissue>
    </source>
</reference>
<gene>
    <name evidence="2" type="ORF">PR048_010274</name>
</gene>
<dbReference type="PANTHER" id="PTHR45444">
    <property type="entry name" value="XANTHINE DEHYDROGENASE"/>
    <property type="match status" value="1"/>
</dbReference>
<protein>
    <recommendedName>
        <fullName evidence="1">Aldehyde oxidase/xanthine dehydrogenase second molybdopterin binding domain-containing protein</fullName>
    </recommendedName>
</protein>
<evidence type="ECO:0000313" key="2">
    <source>
        <dbReference type="EMBL" id="KAJ8890765.1"/>
    </source>
</evidence>
<dbReference type="Proteomes" id="UP001159363">
    <property type="component" value="Chromosome 3"/>
</dbReference>
<dbReference type="EMBL" id="JARBHB010000003">
    <property type="protein sequence ID" value="KAJ8890765.1"/>
    <property type="molecule type" value="Genomic_DNA"/>
</dbReference>
<organism evidence="2 3">
    <name type="scientific">Dryococelus australis</name>
    <dbReference type="NCBI Taxonomy" id="614101"/>
    <lineage>
        <taxon>Eukaryota</taxon>
        <taxon>Metazoa</taxon>
        <taxon>Ecdysozoa</taxon>
        <taxon>Arthropoda</taxon>
        <taxon>Hexapoda</taxon>
        <taxon>Insecta</taxon>
        <taxon>Pterygota</taxon>
        <taxon>Neoptera</taxon>
        <taxon>Polyneoptera</taxon>
        <taxon>Phasmatodea</taxon>
        <taxon>Verophasmatodea</taxon>
        <taxon>Anareolatae</taxon>
        <taxon>Phasmatidae</taxon>
        <taxon>Eurycanthinae</taxon>
        <taxon>Dryococelus</taxon>
    </lineage>
</organism>
<dbReference type="InterPro" id="IPR037165">
    <property type="entry name" value="AldOxase/xan_DH_Mopterin-bd_sf"/>
</dbReference>
<dbReference type="Pfam" id="PF20256">
    <property type="entry name" value="MoCoBD_2"/>
    <property type="match status" value="1"/>
</dbReference>
<feature type="domain" description="Aldehyde oxidase/xanthine dehydrogenase second molybdopterin binding" evidence="1">
    <location>
        <begin position="2"/>
        <end position="87"/>
    </location>
</feature>
<name>A0ABQ9I288_9NEOP</name>